<comment type="caution">
    <text evidence="12">The sequence shown here is derived from an EMBL/GenBank/DDBJ whole genome shotgun (WGS) entry which is preliminary data.</text>
</comment>
<reference evidence="12 13" key="1">
    <citation type="submission" date="2016-09" db="EMBL/GenBank/DDBJ databases">
        <title>Draft genome sequence for the type strain of Vulcanibacillus modesticaldus BR, a strictly anaerobic, moderately thermophilic, and nitrate-reducing bacterium from deep sea-hydrothermal vents of the Mid-Atlantic Ridge.</title>
        <authorList>
            <person name="Abin C.A."/>
            <person name="Hollibaugh J.T."/>
        </authorList>
    </citation>
    <scope>NUCLEOTIDE SEQUENCE [LARGE SCALE GENOMIC DNA]</scope>
    <source>
        <strain evidence="12 13">BR</strain>
    </source>
</reference>
<comment type="similarity">
    <text evidence="2">Belongs to the class-V pyridoxal-phosphate-dependent aminotransferase family. NifS/IscS subfamily.</text>
</comment>
<comment type="catalytic activity">
    <reaction evidence="9">
        <text>(sulfur carrier)-H + L-cysteine = (sulfur carrier)-SH + L-alanine</text>
        <dbReference type="Rhea" id="RHEA:43892"/>
        <dbReference type="Rhea" id="RHEA-COMP:14737"/>
        <dbReference type="Rhea" id="RHEA-COMP:14739"/>
        <dbReference type="ChEBI" id="CHEBI:29917"/>
        <dbReference type="ChEBI" id="CHEBI:35235"/>
        <dbReference type="ChEBI" id="CHEBI:57972"/>
        <dbReference type="ChEBI" id="CHEBI:64428"/>
        <dbReference type="EC" id="2.8.1.7"/>
    </reaction>
</comment>
<evidence type="ECO:0000256" key="9">
    <source>
        <dbReference type="ARBA" id="ARBA00050776"/>
    </source>
</evidence>
<dbReference type="SUPFAM" id="SSF53383">
    <property type="entry name" value="PLP-dependent transferases"/>
    <property type="match status" value="1"/>
</dbReference>
<evidence type="ECO:0000256" key="1">
    <source>
        <dbReference type="ARBA" id="ARBA00001933"/>
    </source>
</evidence>
<dbReference type="Gene3D" id="3.90.1150.10">
    <property type="entry name" value="Aspartate Aminotransferase, domain 1"/>
    <property type="match status" value="1"/>
</dbReference>
<comment type="cofactor">
    <cofactor evidence="1 10">
        <name>pyridoxal 5'-phosphate</name>
        <dbReference type="ChEBI" id="CHEBI:597326"/>
    </cofactor>
</comment>
<dbReference type="GO" id="GO:0051536">
    <property type="term" value="F:iron-sulfur cluster binding"/>
    <property type="evidence" value="ECO:0007669"/>
    <property type="project" value="UniProtKB-KW"/>
</dbReference>
<evidence type="ECO:0000256" key="7">
    <source>
        <dbReference type="ARBA" id="ARBA00023004"/>
    </source>
</evidence>
<dbReference type="InterPro" id="IPR015422">
    <property type="entry name" value="PyrdxlP-dep_Trfase_small"/>
</dbReference>
<dbReference type="STRING" id="337097.BHF71_03055"/>
<dbReference type="GO" id="GO:0031071">
    <property type="term" value="F:cysteine desulfurase activity"/>
    <property type="evidence" value="ECO:0007669"/>
    <property type="project" value="UniProtKB-EC"/>
</dbReference>
<dbReference type="PIRSF" id="PIRSF005572">
    <property type="entry name" value="NifS"/>
    <property type="match status" value="1"/>
</dbReference>
<evidence type="ECO:0000256" key="5">
    <source>
        <dbReference type="ARBA" id="ARBA00022723"/>
    </source>
</evidence>
<evidence type="ECO:0000313" key="13">
    <source>
        <dbReference type="Proteomes" id="UP000243739"/>
    </source>
</evidence>
<dbReference type="PROSITE" id="PS00595">
    <property type="entry name" value="AA_TRANSFER_CLASS_5"/>
    <property type="match status" value="1"/>
</dbReference>
<dbReference type="FunFam" id="3.40.640.10:FF:000084">
    <property type="entry name" value="IscS-like cysteine desulfurase"/>
    <property type="match status" value="1"/>
</dbReference>
<keyword evidence="5" id="KW-0479">Metal-binding</keyword>
<evidence type="ECO:0000256" key="4">
    <source>
        <dbReference type="ARBA" id="ARBA00022679"/>
    </source>
</evidence>
<dbReference type="OrthoDB" id="9808002at2"/>
<evidence type="ECO:0000259" key="11">
    <source>
        <dbReference type="Pfam" id="PF00266"/>
    </source>
</evidence>
<evidence type="ECO:0000256" key="6">
    <source>
        <dbReference type="ARBA" id="ARBA00022898"/>
    </source>
</evidence>
<organism evidence="12 13">
    <name type="scientific">Vulcanibacillus modesticaldus</name>
    <dbReference type="NCBI Taxonomy" id="337097"/>
    <lineage>
        <taxon>Bacteria</taxon>
        <taxon>Bacillati</taxon>
        <taxon>Bacillota</taxon>
        <taxon>Bacilli</taxon>
        <taxon>Bacillales</taxon>
        <taxon>Bacillaceae</taxon>
        <taxon>Vulcanibacillus</taxon>
    </lineage>
</organism>
<keyword evidence="13" id="KW-1185">Reference proteome</keyword>
<dbReference type="EC" id="2.8.1.7" evidence="3"/>
<keyword evidence="7" id="KW-0408">Iron</keyword>
<dbReference type="InterPro" id="IPR015421">
    <property type="entry name" value="PyrdxlP-dep_Trfase_major"/>
</dbReference>
<name>A0A1D2YT99_9BACI</name>
<sequence length="384" mass="42286">MRQQVYLDHSATTPVHPKVFEVMSPYFVERFGNPSSIHKTGQSVRIPIEDARANVAMALHTDPSRIVFTSGGTESDYLAIVGLAFANKDKGNHIIVSEIEHSAVMQATDFLKKFGFEITYLSVDNYGKINIEELKSQLREETILISVMFVNNEIGTIQPIEEIGKIARENDIYFHTDAVQAFPIIDIDVSSLPIDLLTISSHKINGPKGIGALYVRKGVKLLPLIGGSQERSRRGGTENVPGIIGFGEACRILIENRDEKAKRLAEFKEKMIKIWKESIGENYFVINGHPTDVVPSILNVSFLGVDSHTMIMTLDMKGIAVSGGSACAAGALDISRVIKALNLPQDVTRSAIRISFGLGNTEEQIEKAAKEIAHIVKSRMGKRK</sequence>
<keyword evidence="6" id="KW-0663">Pyridoxal phosphate</keyword>
<dbReference type="Proteomes" id="UP000243739">
    <property type="component" value="Unassembled WGS sequence"/>
</dbReference>
<dbReference type="RefSeq" id="WP_069657255.1">
    <property type="nucleotide sequence ID" value="NZ_MIJF01000046.1"/>
</dbReference>
<dbReference type="AlphaFoldDB" id="A0A1D2YT99"/>
<dbReference type="InterPro" id="IPR016454">
    <property type="entry name" value="Cysteine_dSase"/>
</dbReference>
<dbReference type="InterPro" id="IPR020578">
    <property type="entry name" value="Aminotrans_V_PyrdxlP_BS"/>
</dbReference>
<dbReference type="GO" id="GO:0046872">
    <property type="term" value="F:metal ion binding"/>
    <property type="evidence" value="ECO:0007669"/>
    <property type="project" value="UniProtKB-KW"/>
</dbReference>
<keyword evidence="4" id="KW-0808">Transferase</keyword>
<feature type="domain" description="Aminotransferase class V" evidence="11">
    <location>
        <begin position="5"/>
        <end position="367"/>
    </location>
</feature>
<proteinExistence type="inferred from homology"/>
<dbReference type="InterPro" id="IPR015424">
    <property type="entry name" value="PyrdxlP-dep_Trfase"/>
</dbReference>
<evidence type="ECO:0000256" key="2">
    <source>
        <dbReference type="ARBA" id="ARBA00006490"/>
    </source>
</evidence>
<accession>A0A1D2YT99</accession>
<dbReference type="Pfam" id="PF00266">
    <property type="entry name" value="Aminotran_5"/>
    <property type="match status" value="1"/>
</dbReference>
<evidence type="ECO:0000313" key="12">
    <source>
        <dbReference type="EMBL" id="OEF98919.1"/>
    </source>
</evidence>
<dbReference type="EMBL" id="MIJF01000046">
    <property type="protein sequence ID" value="OEF98919.1"/>
    <property type="molecule type" value="Genomic_DNA"/>
</dbReference>
<evidence type="ECO:0000256" key="3">
    <source>
        <dbReference type="ARBA" id="ARBA00012239"/>
    </source>
</evidence>
<gene>
    <name evidence="12" type="ORF">BHF71_03055</name>
</gene>
<dbReference type="PANTHER" id="PTHR11601:SF34">
    <property type="entry name" value="CYSTEINE DESULFURASE"/>
    <property type="match status" value="1"/>
</dbReference>
<evidence type="ECO:0000256" key="10">
    <source>
        <dbReference type="RuleBase" id="RU004504"/>
    </source>
</evidence>
<dbReference type="Gene3D" id="3.40.640.10">
    <property type="entry name" value="Type I PLP-dependent aspartate aminotransferase-like (Major domain)"/>
    <property type="match status" value="1"/>
</dbReference>
<protein>
    <recommendedName>
        <fullName evidence="3">cysteine desulfurase</fullName>
        <ecNumber evidence="3">2.8.1.7</ecNumber>
    </recommendedName>
</protein>
<dbReference type="InterPro" id="IPR000192">
    <property type="entry name" value="Aminotrans_V_dom"/>
</dbReference>
<keyword evidence="8" id="KW-0411">Iron-sulfur</keyword>
<dbReference type="PANTHER" id="PTHR11601">
    <property type="entry name" value="CYSTEINE DESULFURYLASE FAMILY MEMBER"/>
    <property type="match status" value="1"/>
</dbReference>
<evidence type="ECO:0000256" key="8">
    <source>
        <dbReference type="ARBA" id="ARBA00023014"/>
    </source>
</evidence>
<dbReference type="Gene3D" id="1.10.260.50">
    <property type="match status" value="1"/>
</dbReference>